<reference evidence="14" key="1">
    <citation type="submission" date="2023-06" db="EMBL/GenBank/DDBJ databases">
        <title>Reference genome for the Northern bat (Eptesicus nilssonii), a most northern bat species.</title>
        <authorList>
            <person name="Laine V.N."/>
            <person name="Pulliainen A.T."/>
            <person name="Lilley T.M."/>
        </authorList>
    </citation>
    <scope>NUCLEOTIDE SEQUENCE</scope>
    <source>
        <strain evidence="14">BLF_Eptnil</strain>
        <tissue evidence="14">Kidney</tissue>
    </source>
</reference>
<keyword evidence="4" id="KW-1032">Host cell membrane</keyword>
<organism evidence="14 15">
    <name type="scientific">Cnephaeus nilssonii</name>
    <name type="common">Northern bat</name>
    <name type="synonym">Eptesicus nilssonii</name>
    <dbReference type="NCBI Taxonomy" id="3371016"/>
    <lineage>
        <taxon>Eukaryota</taxon>
        <taxon>Metazoa</taxon>
        <taxon>Chordata</taxon>
        <taxon>Craniata</taxon>
        <taxon>Vertebrata</taxon>
        <taxon>Euteleostomi</taxon>
        <taxon>Mammalia</taxon>
        <taxon>Eutheria</taxon>
        <taxon>Laurasiatheria</taxon>
        <taxon>Chiroptera</taxon>
        <taxon>Yangochiroptera</taxon>
        <taxon>Vespertilionidae</taxon>
        <taxon>Cnephaeus</taxon>
    </lineage>
</organism>
<comment type="subcellular location">
    <subcellularLocation>
        <location evidence="1">Host cell membrane</location>
        <topology evidence="1">Single-pass type I membrane protein</topology>
    </subcellularLocation>
    <subcellularLocation>
        <location evidence="2">Host endomembrane system</location>
        <topology evidence="2">Peripheral membrane protein</topology>
    </subcellularLocation>
    <subcellularLocation>
        <location evidence="3">Virion membrane</location>
        <topology evidence="3">Single-pass type I membrane protein</topology>
    </subcellularLocation>
</comment>
<keyword evidence="8" id="KW-1133">Transmembrane helix</keyword>
<dbReference type="EMBL" id="JAULJE010000006">
    <property type="protein sequence ID" value="KAK1342194.1"/>
    <property type="molecule type" value="Genomic_DNA"/>
</dbReference>
<dbReference type="PANTHER" id="PTHR10424:SF81">
    <property type="entry name" value="ERVV2 PROTEIN"/>
    <property type="match status" value="1"/>
</dbReference>
<keyword evidence="10" id="KW-0564">Palmitate</keyword>
<evidence type="ECO:0000256" key="12">
    <source>
        <dbReference type="ARBA" id="ARBA00023180"/>
    </source>
</evidence>
<accession>A0AA40LSM7</accession>
<evidence type="ECO:0000256" key="5">
    <source>
        <dbReference type="ARBA" id="ARBA00022581"/>
    </source>
</evidence>
<keyword evidence="5" id="KW-0945">Host-virus interaction</keyword>
<dbReference type="PANTHER" id="PTHR10424">
    <property type="entry name" value="VIRAL ENVELOPE PROTEIN"/>
    <property type="match status" value="1"/>
</dbReference>
<dbReference type="Gene3D" id="1.10.287.210">
    <property type="match status" value="1"/>
</dbReference>
<evidence type="ECO:0000313" key="14">
    <source>
        <dbReference type="EMBL" id="KAK1342194.1"/>
    </source>
</evidence>
<evidence type="ECO:0000256" key="13">
    <source>
        <dbReference type="ARBA" id="ARBA00023288"/>
    </source>
</evidence>
<proteinExistence type="predicted"/>
<keyword evidence="13" id="KW-0449">Lipoprotein</keyword>
<evidence type="ECO:0000256" key="10">
    <source>
        <dbReference type="ARBA" id="ARBA00023139"/>
    </source>
</evidence>
<dbReference type="SUPFAM" id="SSF58069">
    <property type="entry name" value="Virus ectodomain"/>
    <property type="match status" value="1"/>
</dbReference>
<keyword evidence="9" id="KW-0472">Membrane</keyword>
<keyword evidence="15" id="KW-1185">Reference proteome</keyword>
<name>A0AA40LSM7_CNENI</name>
<evidence type="ECO:0000256" key="4">
    <source>
        <dbReference type="ARBA" id="ARBA00022511"/>
    </source>
</evidence>
<evidence type="ECO:0000256" key="3">
    <source>
        <dbReference type="ARBA" id="ARBA00004563"/>
    </source>
</evidence>
<evidence type="ECO:0000256" key="9">
    <source>
        <dbReference type="ARBA" id="ARBA00023136"/>
    </source>
</evidence>
<sequence>MWIELITFILINKGSSITPGMLFSQIDATSQMVWENRIALDIILAVKGGVCVMREMFNFIPNNTDPDGTITKALQGLITLANELAGNAGIDDPFTGWLEG</sequence>
<evidence type="ECO:0000256" key="8">
    <source>
        <dbReference type="ARBA" id="ARBA00022989"/>
    </source>
</evidence>
<dbReference type="InterPro" id="IPR018154">
    <property type="entry name" value="TLV/ENV_coat_polyprotein"/>
</dbReference>
<keyword evidence="11" id="KW-1015">Disulfide bond</keyword>
<protein>
    <submittedName>
        <fullName evidence="14">Uncharacterized protein</fullName>
    </submittedName>
</protein>
<keyword evidence="12" id="KW-0325">Glycoprotein</keyword>
<evidence type="ECO:0000256" key="11">
    <source>
        <dbReference type="ARBA" id="ARBA00023157"/>
    </source>
</evidence>
<evidence type="ECO:0000256" key="2">
    <source>
        <dbReference type="ARBA" id="ARBA00004531"/>
    </source>
</evidence>
<evidence type="ECO:0000313" key="15">
    <source>
        <dbReference type="Proteomes" id="UP001177744"/>
    </source>
</evidence>
<comment type="caution">
    <text evidence="14">The sequence shown here is derived from an EMBL/GenBank/DDBJ whole genome shotgun (WGS) entry which is preliminary data.</text>
</comment>
<evidence type="ECO:0000256" key="7">
    <source>
        <dbReference type="ARBA" id="ARBA00022870"/>
    </source>
</evidence>
<keyword evidence="6" id="KW-0812">Transmembrane</keyword>
<gene>
    <name evidence="14" type="ORF">QTO34_016951</name>
</gene>
<evidence type="ECO:0000256" key="1">
    <source>
        <dbReference type="ARBA" id="ARBA00004402"/>
    </source>
</evidence>
<evidence type="ECO:0000256" key="6">
    <source>
        <dbReference type="ARBA" id="ARBA00022692"/>
    </source>
</evidence>
<keyword evidence="7" id="KW-1043">Host membrane</keyword>
<dbReference type="Proteomes" id="UP001177744">
    <property type="component" value="Unassembled WGS sequence"/>
</dbReference>
<dbReference type="AlphaFoldDB" id="A0AA40LSM7"/>